<sequence>MIDNNMVEALGLVLECGGFEKAAKALFISQSAVSQRIKQLEECIGQVLIVRTSPPRPTPAGKQLLKYYKQVKRLEEELSSRLVSTADEKYSVLTLGVNADSLSTWFSGIVHDFFKNHHVLFHLIVDDQEETHKLLTNGDAVGCISASNVPVQGCSCQYLGSMQYKFAASPDFCKKWFPNGVSYESAIKALAVMYNTKDTLHHKLFNNIFQKLPEKFNTHYIPSPEQLLNGVISGLGYGVLPNIQARIYFERRQLVDIFPGVYIDVNLYWHCWNIDLRFLRIFSKLLIESSRQALNP</sequence>
<dbReference type="GO" id="GO:0003700">
    <property type="term" value="F:DNA-binding transcription factor activity"/>
    <property type="evidence" value="ECO:0007669"/>
    <property type="project" value="InterPro"/>
</dbReference>
<evidence type="ECO:0000259" key="5">
    <source>
        <dbReference type="PROSITE" id="PS50931"/>
    </source>
</evidence>
<dbReference type="PANTHER" id="PTHR30579:SF2">
    <property type="entry name" value="HTH-TYPE TRANSCRIPTIONAL REGULATOR ARGP"/>
    <property type="match status" value="1"/>
</dbReference>
<evidence type="ECO:0000256" key="2">
    <source>
        <dbReference type="ARBA" id="ARBA00023015"/>
    </source>
</evidence>
<dbReference type="NCBIfam" id="NF009888">
    <property type="entry name" value="PRK13348.1"/>
    <property type="match status" value="1"/>
</dbReference>
<feature type="domain" description="HTH lysR-type" evidence="5">
    <location>
        <begin position="13"/>
        <end position="58"/>
    </location>
</feature>
<dbReference type="PROSITE" id="PS50931">
    <property type="entry name" value="HTH_LYSR"/>
    <property type="match status" value="1"/>
</dbReference>
<dbReference type="InterPro" id="IPR050176">
    <property type="entry name" value="LTTR"/>
</dbReference>
<accession>I2Q010</accession>
<dbReference type="HOGENOM" id="CLU_063829_0_0_7"/>
<dbReference type="InterPro" id="IPR036390">
    <property type="entry name" value="WH_DNA-bd_sf"/>
</dbReference>
<evidence type="ECO:0000256" key="1">
    <source>
        <dbReference type="ARBA" id="ARBA00009437"/>
    </source>
</evidence>
<dbReference type="InterPro" id="IPR005119">
    <property type="entry name" value="LysR_subst-bd"/>
</dbReference>
<dbReference type="eggNOG" id="COG0583">
    <property type="taxonomic scope" value="Bacteria"/>
</dbReference>
<protein>
    <submittedName>
        <fullName evidence="6">Transcriptional regulator, ArgP family</fullName>
    </submittedName>
</protein>
<dbReference type="STRING" id="596152.DesU5LDRAFT_1427"/>
<dbReference type="Pfam" id="PF03466">
    <property type="entry name" value="LysR_substrate"/>
    <property type="match status" value="1"/>
</dbReference>
<dbReference type="EMBL" id="JH600068">
    <property type="protein sequence ID" value="EIG53116.1"/>
    <property type="molecule type" value="Genomic_DNA"/>
</dbReference>
<comment type="similarity">
    <text evidence="1">Belongs to the LysR transcriptional regulatory family.</text>
</comment>
<dbReference type="PRINTS" id="PR00039">
    <property type="entry name" value="HTHLYSR"/>
</dbReference>
<dbReference type="Pfam" id="PF00126">
    <property type="entry name" value="HTH_1"/>
    <property type="match status" value="1"/>
</dbReference>
<proteinExistence type="inferred from homology"/>
<dbReference type="OrthoDB" id="3252676at2"/>
<keyword evidence="2" id="KW-0805">Transcription regulation</keyword>
<keyword evidence="4" id="KW-0804">Transcription</keyword>
<dbReference type="PANTHER" id="PTHR30579">
    <property type="entry name" value="TRANSCRIPTIONAL REGULATOR"/>
    <property type="match status" value="1"/>
</dbReference>
<name>I2Q010_9BACT</name>
<organism evidence="6">
    <name type="scientific">Desulfovibrio sp. U5L</name>
    <dbReference type="NCBI Taxonomy" id="596152"/>
    <lineage>
        <taxon>Bacteria</taxon>
        <taxon>Pseudomonadati</taxon>
        <taxon>Thermodesulfobacteriota</taxon>
        <taxon>Desulfovibrionia</taxon>
        <taxon>Desulfovibrionales</taxon>
        <taxon>Desulfovibrionaceae</taxon>
        <taxon>Desulfovibrio</taxon>
    </lineage>
</organism>
<reference evidence="6" key="1">
    <citation type="submission" date="2011-11" db="EMBL/GenBank/DDBJ databases">
        <title>Improved High-Quality Draft sequence of Desulfovibrio sp. U5L.</title>
        <authorList>
            <consortium name="US DOE Joint Genome Institute"/>
            <person name="Lucas S."/>
            <person name="Han J."/>
            <person name="Lapidus A."/>
            <person name="Cheng J.-F."/>
            <person name="Goodwin L."/>
            <person name="Pitluck S."/>
            <person name="Peters L."/>
            <person name="Ovchinnikova G."/>
            <person name="Held B."/>
            <person name="Detter J.C."/>
            <person name="Han C."/>
            <person name="Tapia R."/>
            <person name="Land M."/>
            <person name="Hauser L."/>
            <person name="Kyrpides N."/>
            <person name="Ivanova N."/>
            <person name="Pagani I."/>
            <person name="Gabster J."/>
            <person name="Walker C."/>
            <person name="Stolyar S."/>
            <person name="Stahl D."/>
            <person name="Arkin A."/>
            <person name="Dehal P."/>
            <person name="Hazen T."/>
            <person name="Woyke T."/>
        </authorList>
    </citation>
    <scope>NUCLEOTIDE SEQUENCE [LARGE SCALE GENOMIC DNA]</scope>
    <source>
        <strain evidence="6">U5L</strain>
    </source>
</reference>
<dbReference type="GO" id="GO:0003677">
    <property type="term" value="F:DNA binding"/>
    <property type="evidence" value="ECO:0007669"/>
    <property type="project" value="UniProtKB-KW"/>
</dbReference>
<evidence type="ECO:0000256" key="4">
    <source>
        <dbReference type="ARBA" id="ARBA00023163"/>
    </source>
</evidence>
<dbReference type="SUPFAM" id="SSF53850">
    <property type="entry name" value="Periplasmic binding protein-like II"/>
    <property type="match status" value="1"/>
</dbReference>
<dbReference type="NCBIfam" id="NF002964">
    <property type="entry name" value="PRK03635.1"/>
    <property type="match status" value="1"/>
</dbReference>
<dbReference type="Gene3D" id="3.40.190.290">
    <property type="match status" value="1"/>
</dbReference>
<dbReference type="InterPro" id="IPR000847">
    <property type="entry name" value="LysR_HTH_N"/>
</dbReference>
<dbReference type="AlphaFoldDB" id="I2Q010"/>
<evidence type="ECO:0000256" key="3">
    <source>
        <dbReference type="ARBA" id="ARBA00023125"/>
    </source>
</evidence>
<dbReference type="SUPFAM" id="SSF46785">
    <property type="entry name" value="Winged helix' DNA-binding domain"/>
    <property type="match status" value="1"/>
</dbReference>
<gene>
    <name evidence="6" type="ORF">DesU5LDRAFT_1427</name>
</gene>
<dbReference type="NCBIfam" id="TIGR03298">
    <property type="entry name" value="argP"/>
    <property type="match status" value="1"/>
</dbReference>
<evidence type="ECO:0000313" key="6">
    <source>
        <dbReference type="EMBL" id="EIG53116.1"/>
    </source>
</evidence>
<keyword evidence="3" id="KW-0238">DNA-binding</keyword>
<dbReference type="InterPro" id="IPR017685">
    <property type="entry name" value="ArgP"/>
</dbReference>
<dbReference type="InterPro" id="IPR036388">
    <property type="entry name" value="WH-like_DNA-bd_sf"/>
</dbReference>
<dbReference type="Gene3D" id="1.10.10.10">
    <property type="entry name" value="Winged helix-like DNA-binding domain superfamily/Winged helix DNA-binding domain"/>
    <property type="match status" value="1"/>
</dbReference>